<feature type="compositionally biased region" description="Low complexity" evidence="1">
    <location>
        <begin position="175"/>
        <end position="186"/>
    </location>
</feature>
<dbReference type="Proteomes" id="UP001057375">
    <property type="component" value="Unassembled WGS sequence"/>
</dbReference>
<sequence length="1812" mass="203953">MSVFKSFAKFNPKTKIIPKDVIKVINTICNATKLCEIALPPSFFIKSYEFLEKISPSRDLNDSVVFSIMLLASPKGSMQYISNYLHNKSKMHFEASFTYPSSIEDWTEYLASFQCKYSQDHAKKLLIAAIMLCSTLETTVNTWMSEELSIYEKNWQDADEVKEEEMKESDDTDISTKMSSSKQSSSSLLDSPCFFEGIQTICDSIAGFLGHSESSSGPLFSQTLLTIVFDLFIAYGHSTASSVPSPSSKSVKTEQSKYFSSQVLYNHTMDNDKDCCWFSDLSPSLACSVNHSLSYDSLKGFSPLSLIRTIIIKYSSLSVQTDNSAHSGIPSLAVPSTWIDWHKQDSSVSDPSLPQFFSHFPAFSLFISNFFSTKQEKKPSMPFMFSQKDCTIVSRGYRNLVMTLQNNRESDDHISFSSKDRILEKQQQEKDEANEEEVGKKEEEEDDEEIREQTDSKTSFFSQDQHHIKFPSSCKNHLSCLPRFLFSQICSVVSSLPDALFSTEEVYYTMFMSVLVYRNALIHSILFSYINEGLSPFTDALPLFTPLSEIQMDVIGGCLVLSKIHSHLHCGKMATEKSSPKPQSRTTFISLALQEQKQAQEQEKLVLDALHLLSQPCISPPMLTKEEREELIRKEEEKKRKDEALNEYMDYWKLRQIHSPAALPPPPSSSPLLLLTHSRSAFGIMRRDPSEQSDDSPGHARRNLLDSFCSCGSNVFFHDSMNTQGKQALSPESKLHVDNIKEKDHEEKERRKIEKGGERDMKVPEEAKSSGSDFHIKEHHTRKKCNCSFDFNIPASLYFSTLPPLSSHPPCLSEGLLCTEKDMLVSSGGERDMKVPEEAKSSGSDFHIKEHHTRKKCNCSFDFNIPASLYFSTLPPLSSHPPCLSEGLLCTEKDMLVSSVSSHSLFLFRFLVISGIIHSPQFFVSICGLFHSVEFHCDLVIEVFRGVLFSVINKDCCLEEGERIGETKEDTIPNKTFNRLSTLVGSSSFLVSSSSQKTSKTSSRILEQLIPICIEQMTRQSNSKLDDIDSEKSIEIPNDLEKSLVIVDAIKGDTHDEKRERNDMLRQELQNSSTSFELSLFPSFLNPFSFLHSICLPRIHFFHVVDQFVSNFCQETMQKLGTFLVRLKGWQKSVNLKEYSLECVCTAAQRICHGLFSRELDNLVYEINSLESSSSLHESEAKISQKKQKLSDQTYSKNLSALLCNSTLLQTVLLISHSLLDASFLHGVVKCMSLLLRVLVCNVGVGVEELGIKRYGRPKKEEKQKDDGKMGRTVSSKHHEAVYSKPVNSSLPSSSANSTGTVSRDSTNPFAYEKKQTYSKNLSALLCNSTLLQTVLLISHSLLDASFLHGVVKCMSLLLRVLVCNVGTVLLISHSLLDASFLHGVVKCMSLLLRVLVCNVGVGVEELGIKRYGRPKKEEKQKDDGKMGRTVSSKHHEAVYSKPVNSSLPSSSANSTGTVSRDSTNPFAYEKKQTISDSHNDALNVNLRHLYNDIYTRLFRDVISQPLKTLSHQLKDEREKGGKCEEETNFLCLMKRNLKDYEAESRAFSTSPHTISESSSSSMSSQEDITEPGKMREKEWDQSMPRSQSSQEEFEEFSSRHLIISPMSPFSLKRAKGIVGVDAERIIDRMAENESREETKQAIYSRDHLELKKEPKEDRICDIESIELSSNMNVIHLHPFENNDFLTMRMVSKPSDMPRHVPIPKEPSFSVVGSSSSSESSVSSAHIPYHSEGTSLNVFEQATGVSTKPTISPPIPSLSALTQTHSHTTVGSGKRRSINANIVKLAHLLEKEELESHIDDGFEEEKRKLRKK</sequence>
<name>A0ABQ5KLK9_9EUKA</name>
<feature type="compositionally biased region" description="Basic and acidic residues" evidence="1">
    <location>
        <begin position="1571"/>
        <end position="1581"/>
    </location>
</feature>
<evidence type="ECO:0000313" key="3">
    <source>
        <dbReference type="Proteomes" id="UP001057375"/>
    </source>
</evidence>
<feature type="region of interest" description="Disordered" evidence="1">
    <location>
        <begin position="423"/>
        <end position="460"/>
    </location>
</feature>
<evidence type="ECO:0000256" key="1">
    <source>
        <dbReference type="SAM" id="MobiDB-lite"/>
    </source>
</evidence>
<keyword evidence="3" id="KW-1185">Reference proteome</keyword>
<comment type="caution">
    <text evidence="2">The sequence shown here is derived from an EMBL/GenBank/DDBJ whole genome shotgun (WGS) entry which is preliminary data.</text>
</comment>
<feature type="compositionally biased region" description="Basic and acidic residues" evidence="1">
    <location>
        <begin position="423"/>
        <end position="442"/>
    </location>
</feature>
<feature type="compositionally biased region" description="Acidic residues" evidence="1">
    <location>
        <begin position="161"/>
        <end position="173"/>
    </location>
</feature>
<feature type="compositionally biased region" description="Low complexity" evidence="1">
    <location>
        <begin position="1284"/>
        <end position="1298"/>
    </location>
</feature>
<feature type="compositionally biased region" description="Basic and acidic residues" evidence="1">
    <location>
        <begin position="741"/>
        <end position="768"/>
    </location>
</feature>
<feature type="region of interest" description="Disordered" evidence="1">
    <location>
        <begin position="741"/>
        <end position="773"/>
    </location>
</feature>
<feature type="region of interest" description="Disordered" evidence="1">
    <location>
        <begin position="1546"/>
        <end position="1594"/>
    </location>
</feature>
<feature type="compositionally biased region" description="Basic and acidic residues" evidence="1">
    <location>
        <begin position="1258"/>
        <end position="1270"/>
    </location>
</feature>
<dbReference type="EMBL" id="BQXS01010236">
    <property type="protein sequence ID" value="GKT33390.1"/>
    <property type="molecule type" value="Genomic_DNA"/>
</dbReference>
<proteinExistence type="predicted"/>
<evidence type="ECO:0000313" key="2">
    <source>
        <dbReference type="EMBL" id="GKT33390.1"/>
    </source>
</evidence>
<feature type="region of interest" description="Disordered" evidence="1">
    <location>
        <begin position="1415"/>
        <end position="1464"/>
    </location>
</feature>
<accession>A0ABQ5KLK9</accession>
<feature type="region of interest" description="Disordered" evidence="1">
    <location>
        <begin position="161"/>
        <end position="186"/>
    </location>
</feature>
<feature type="compositionally biased region" description="Basic and acidic residues" evidence="1">
    <location>
        <begin position="1415"/>
        <end position="1427"/>
    </location>
</feature>
<gene>
    <name evidence="2" type="ORF">ADUPG1_007315</name>
</gene>
<reference evidence="2" key="1">
    <citation type="submission" date="2022-03" db="EMBL/GenBank/DDBJ databases">
        <title>Draft genome sequence of Aduncisulcus paluster, a free-living microaerophilic Fornicata.</title>
        <authorList>
            <person name="Yuyama I."/>
            <person name="Kume K."/>
            <person name="Tamura T."/>
            <person name="Inagaki Y."/>
            <person name="Hashimoto T."/>
        </authorList>
    </citation>
    <scope>NUCLEOTIDE SEQUENCE</scope>
    <source>
        <strain evidence="2">NY0171</strain>
    </source>
</reference>
<feature type="region of interest" description="Disordered" evidence="1">
    <location>
        <begin position="1258"/>
        <end position="1307"/>
    </location>
</feature>
<protein>
    <submittedName>
        <fullName evidence="2">Uncharacterized protein</fullName>
    </submittedName>
</protein>
<feature type="compositionally biased region" description="Low complexity" evidence="1">
    <location>
        <begin position="1549"/>
        <end position="1565"/>
    </location>
</feature>
<feature type="compositionally biased region" description="Low complexity" evidence="1">
    <location>
        <begin position="1441"/>
        <end position="1455"/>
    </location>
</feature>
<organism evidence="2 3">
    <name type="scientific">Aduncisulcus paluster</name>
    <dbReference type="NCBI Taxonomy" id="2918883"/>
    <lineage>
        <taxon>Eukaryota</taxon>
        <taxon>Metamonada</taxon>
        <taxon>Carpediemonas-like organisms</taxon>
        <taxon>Aduncisulcus</taxon>
    </lineage>
</organism>